<evidence type="ECO:0000313" key="3">
    <source>
        <dbReference type="EMBL" id="MDS0252456.1"/>
    </source>
</evidence>
<dbReference type="EMBL" id="BMON01000001">
    <property type="protein sequence ID" value="GGM32162.1"/>
    <property type="molecule type" value="Genomic_DNA"/>
</dbReference>
<dbReference type="RefSeq" id="WP_005535915.1">
    <property type="nucleotide sequence ID" value="NZ_BAABDY010000003.1"/>
</dbReference>
<reference evidence="3 5" key="3">
    <citation type="submission" date="2022-06" db="EMBL/GenBank/DDBJ databases">
        <title>Haloarcula sp. a new haloarchaeum isolate from saline soil.</title>
        <authorList>
            <person name="Strakova D."/>
            <person name="Galisteo C."/>
            <person name="Sanchez-Porro C."/>
            <person name="Ventosa A."/>
        </authorList>
    </citation>
    <scope>NUCLEOTIDE SEQUENCE [LARGE SCALE GENOMIC DNA]</scope>
    <source>
        <strain evidence="3 5">JCM 15760</strain>
    </source>
</reference>
<organism evidence="2 4">
    <name type="scientific">Haloarcula argentinensis</name>
    <dbReference type="NCBI Taxonomy" id="43776"/>
    <lineage>
        <taxon>Archaea</taxon>
        <taxon>Methanobacteriati</taxon>
        <taxon>Methanobacteriota</taxon>
        <taxon>Stenosarchaea group</taxon>
        <taxon>Halobacteria</taxon>
        <taxon>Halobacteriales</taxon>
        <taxon>Haloarculaceae</taxon>
        <taxon>Haloarcula</taxon>
    </lineage>
</organism>
<evidence type="ECO:0000313" key="4">
    <source>
        <dbReference type="Proteomes" id="UP000656367"/>
    </source>
</evidence>
<keyword evidence="5" id="KW-1185">Reference proteome</keyword>
<gene>
    <name evidence="2" type="ORF">GCM10009006_12120</name>
    <name evidence="3" type="ORF">NC662_01860</name>
</gene>
<feature type="transmembrane region" description="Helical" evidence="1">
    <location>
        <begin position="13"/>
        <end position="32"/>
    </location>
</feature>
<evidence type="ECO:0008006" key="6">
    <source>
        <dbReference type="Google" id="ProtNLM"/>
    </source>
</evidence>
<reference evidence="2" key="1">
    <citation type="journal article" date="2014" name="Int. J. Syst. Evol. Microbiol.">
        <title>Complete genome sequence of Corynebacterium casei LMG S-19264T (=DSM 44701T), isolated from a smear-ripened cheese.</title>
        <authorList>
            <consortium name="US DOE Joint Genome Institute (JGI-PGF)"/>
            <person name="Walter F."/>
            <person name="Albersmeier A."/>
            <person name="Kalinowski J."/>
            <person name="Ruckert C."/>
        </authorList>
    </citation>
    <scope>NUCLEOTIDE SEQUENCE</scope>
    <source>
        <strain evidence="2">JCM 15759</strain>
    </source>
</reference>
<proteinExistence type="predicted"/>
<keyword evidence="1" id="KW-0812">Transmembrane</keyword>
<dbReference type="Proteomes" id="UP000656367">
    <property type="component" value="Unassembled WGS sequence"/>
</dbReference>
<name>A0A830FKC6_HALAR</name>
<evidence type="ECO:0000313" key="5">
    <source>
        <dbReference type="Proteomes" id="UP001248536"/>
    </source>
</evidence>
<reference evidence="2" key="2">
    <citation type="submission" date="2020-09" db="EMBL/GenBank/DDBJ databases">
        <authorList>
            <person name="Sun Q."/>
            <person name="Ohkuma M."/>
        </authorList>
    </citation>
    <scope>NUCLEOTIDE SEQUENCE</scope>
    <source>
        <strain evidence="2">JCM 15759</strain>
    </source>
</reference>
<accession>A0A830FKC6</accession>
<keyword evidence="1" id="KW-1133">Transmembrane helix</keyword>
<feature type="transmembrane region" description="Helical" evidence="1">
    <location>
        <begin position="96"/>
        <end position="115"/>
    </location>
</feature>
<keyword evidence="1" id="KW-0472">Membrane</keyword>
<sequence length="140" mass="15752">MQFKFDSVKRDRLLSRFVITGVLGLVAFSFILDRQYPAHFAGFYSEAAETILENEFVYPQRIPNYTSGGTPFGYPPIALYLLAALKYTLPVSWLQISLYLPVIIYLAVGSALVYLSQQELDSELLVTGAVVIAVTHPRYH</sequence>
<evidence type="ECO:0000256" key="1">
    <source>
        <dbReference type="SAM" id="Phobius"/>
    </source>
</evidence>
<dbReference type="EMBL" id="JAMQCP010000001">
    <property type="protein sequence ID" value="MDS0252456.1"/>
    <property type="molecule type" value="Genomic_DNA"/>
</dbReference>
<evidence type="ECO:0000313" key="2">
    <source>
        <dbReference type="EMBL" id="GGM32162.1"/>
    </source>
</evidence>
<dbReference type="Proteomes" id="UP001248536">
    <property type="component" value="Unassembled WGS sequence"/>
</dbReference>
<comment type="caution">
    <text evidence="2">The sequence shown here is derived from an EMBL/GenBank/DDBJ whole genome shotgun (WGS) entry which is preliminary data.</text>
</comment>
<dbReference type="AlphaFoldDB" id="A0A830FKC6"/>
<protein>
    <recommendedName>
        <fullName evidence="6">Glycosyltransferase RgtA/B/C/D-like domain-containing protein</fullName>
    </recommendedName>
</protein>